<dbReference type="Pfam" id="PF00651">
    <property type="entry name" value="BTB"/>
    <property type="match status" value="1"/>
</dbReference>
<dbReference type="SUPFAM" id="SSF54695">
    <property type="entry name" value="POZ domain"/>
    <property type="match status" value="1"/>
</dbReference>
<dbReference type="SMART" id="SM00225">
    <property type="entry name" value="BTB"/>
    <property type="match status" value="1"/>
</dbReference>
<keyword evidence="2" id="KW-0677">Repeat</keyword>
<gene>
    <name evidence="4" type="primary">LOC100179922</name>
</gene>
<dbReference type="GO" id="GO:1990756">
    <property type="term" value="F:ubiquitin-like ligase-substrate adaptor activity"/>
    <property type="evidence" value="ECO:0000318"/>
    <property type="project" value="GO_Central"/>
</dbReference>
<dbReference type="EMBL" id="EAAA01002251">
    <property type="status" value="NOT_ANNOTATED_CDS"/>
    <property type="molecule type" value="Genomic_DNA"/>
</dbReference>
<dbReference type="Gene3D" id="2.120.10.80">
    <property type="entry name" value="Kelch-type beta propeller"/>
    <property type="match status" value="1"/>
</dbReference>
<dbReference type="PROSITE" id="PS50097">
    <property type="entry name" value="BTB"/>
    <property type="match status" value="1"/>
</dbReference>
<evidence type="ECO:0000256" key="1">
    <source>
        <dbReference type="ARBA" id="ARBA00022441"/>
    </source>
</evidence>
<evidence type="ECO:0000313" key="4">
    <source>
        <dbReference type="Ensembl" id="ENSCINP00000027294.2"/>
    </source>
</evidence>
<dbReference type="Ensembl" id="ENSCINT00000027540.2">
    <property type="protein sequence ID" value="ENSCINP00000027294.2"/>
    <property type="gene ID" value="ENSCING00000015368.2"/>
</dbReference>
<dbReference type="Proteomes" id="UP000008144">
    <property type="component" value="Chromosome 6"/>
</dbReference>
<dbReference type="InterPro" id="IPR015915">
    <property type="entry name" value="Kelch-typ_b-propeller"/>
</dbReference>
<dbReference type="HOGENOM" id="CLU_004253_14_6_1"/>
<keyword evidence="5" id="KW-1185">Reference proteome</keyword>
<name>F7A5P0_CIOIN</name>
<dbReference type="Pfam" id="PF07707">
    <property type="entry name" value="BACK"/>
    <property type="match status" value="1"/>
</dbReference>
<dbReference type="PANTHER" id="PTHR45632">
    <property type="entry name" value="LD33804P"/>
    <property type="match status" value="1"/>
</dbReference>
<evidence type="ECO:0000256" key="2">
    <source>
        <dbReference type="ARBA" id="ARBA00022737"/>
    </source>
</evidence>
<proteinExistence type="predicted"/>
<evidence type="ECO:0000259" key="3">
    <source>
        <dbReference type="PROSITE" id="PS50097"/>
    </source>
</evidence>
<dbReference type="InterPro" id="IPR006652">
    <property type="entry name" value="Kelch_1"/>
</dbReference>
<reference evidence="4" key="2">
    <citation type="journal article" date="2008" name="Genome Biol.">
        <title>Improved genome assembly and evidence-based global gene model set for the chordate Ciona intestinalis: new insight into intron and operon populations.</title>
        <authorList>
            <person name="Satou Y."/>
            <person name="Mineta K."/>
            <person name="Ogasawara M."/>
            <person name="Sasakura Y."/>
            <person name="Shoguchi E."/>
            <person name="Ueno K."/>
            <person name="Yamada L."/>
            <person name="Matsumoto J."/>
            <person name="Wasserscheid J."/>
            <person name="Dewar K."/>
            <person name="Wiley G.B."/>
            <person name="Macmil S.L."/>
            <person name="Roe B.A."/>
            <person name="Zeller R.W."/>
            <person name="Hastings K.E."/>
            <person name="Lemaire P."/>
            <person name="Lindquist E."/>
            <person name="Endo T."/>
            <person name="Hotta K."/>
            <person name="Inaba K."/>
        </authorList>
    </citation>
    <scope>NUCLEOTIDE SEQUENCE [LARGE SCALE GENOMIC DNA]</scope>
    <source>
        <strain evidence="4">wild type</strain>
    </source>
</reference>
<dbReference type="InterPro" id="IPR011705">
    <property type="entry name" value="BACK"/>
</dbReference>
<accession>F7A5P0</accession>
<dbReference type="SMART" id="SM00612">
    <property type="entry name" value="Kelch"/>
    <property type="match status" value="6"/>
</dbReference>
<keyword evidence="1" id="KW-0880">Kelch repeat</keyword>
<dbReference type="GeneTree" id="ENSGT00940000165174"/>
<dbReference type="GO" id="GO:0043161">
    <property type="term" value="P:proteasome-mediated ubiquitin-dependent protein catabolic process"/>
    <property type="evidence" value="ECO:0000318"/>
    <property type="project" value="GO_Central"/>
</dbReference>
<dbReference type="AlphaFoldDB" id="F7A5P0"/>
<organism evidence="4 5">
    <name type="scientific">Ciona intestinalis</name>
    <name type="common">Transparent sea squirt</name>
    <name type="synonym">Ascidia intestinalis</name>
    <dbReference type="NCBI Taxonomy" id="7719"/>
    <lineage>
        <taxon>Eukaryota</taxon>
        <taxon>Metazoa</taxon>
        <taxon>Chordata</taxon>
        <taxon>Tunicata</taxon>
        <taxon>Ascidiacea</taxon>
        <taxon>Phlebobranchia</taxon>
        <taxon>Cionidae</taxon>
        <taxon>Ciona</taxon>
    </lineage>
</organism>
<dbReference type="InterPro" id="IPR000210">
    <property type="entry name" value="BTB/POZ_dom"/>
</dbReference>
<dbReference type="SUPFAM" id="SSF117281">
    <property type="entry name" value="Kelch motif"/>
    <property type="match status" value="2"/>
</dbReference>
<reference evidence="4" key="3">
    <citation type="submission" date="2025-08" db="UniProtKB">
        <authorList>
            <consortium name="Ensembl"/>
        </authorList>
    </citation>
    <scope>IDENTIFICATION</scope>
</reference>
<dbReference type="InterPro" id="IPR011333">
    <property type="entry name" value="SKP1/BTB/POZ_sf"/>
</dbReference>
<dbReference type="InParanoid" id="F7A5P0"/>
<dbReference type="PIRSF" id="PIRSF037037">
    <property type="entry name" value="Kelch-like_protein_gigaxonin"/>
    <property type="match status" value="1"/>
</dbReference>
<dbReference type="Pfam" id="PF24681">
    <property type="entry name" value="Kelch_KLHDC2_KLHL20_DRC7"/>
    <property type="match status" value="1"/>
</dbReference>
<dbReference type="SMART" id="SM00875">
    <property type="entry name" value="BACK"/>
    <property type="match status" value="1"/>
</dbReference>
<evidence type="ECO:0000313" key="5">
    <source>
        <dbReference type="Proteomes" id="UP000008144"/>
    </source>
</evidence>
<protein>
    <submittedName>
        <fullName evidence="4">Kelch-like protein 12</fullName>
    </submittedName>
</protein>
<dbReference type="GO" id="GO:0031463">
    <property type="term" value="C:Cul3-RING ubiquitin ligase complex"/>
    <property type="evidence" value="ECO:0000318"/>
    <property type="project" value="GO_Central"/>
</dbReference>
<feature type="domain" description="BTB" evidence="3">
    <location>
        <begin position="43"/>
        <end position="110"/>
    </location>
</feature>
<dbReference type="OMA" id="IEYETHN"/>
<dbReference type="GO" id="GO:0005737">
    <property type="term" value="C:cytoplasm"/>
    <property type="evidence" value="ECO:0000318"/>
    <property type="project" value="GO_Central"/>
</dbReference>
<dbReference type="Gene3D" id="3.30.710.10">
    <property type="entry name" value="Potassium Channel Kv1.1, Chain A"/>
    <property type="match status" value="1"/>
</dbReference>
<reference evidence="4" key="4">
    <citation type="submission" date="2025-09" db="UniProtKB">
        <authorList>
            <consortium name="Ensembl"/>
        </authorList>
    </citation>
    <scope>IDENTIFICATION</scope>
</reference>
<sequence length="567" mass="64565">MALVDKSISFNGTCSVEEKNHFVNHSYNLLKFANEARQDGRFNDITIHFEKKLIRANKMVLSCYSEYFNAMFNTELDEKYKDDVEVHGVEPESFEKLVDFMYTGKININTNNVCELLAVCDYLQVLAVKELCIRYLSKMMSPQNCITIQVLADRFTIPQITEQFNKCFVTNYQQVVSSKHFKKLSKDDVIKLLQSTHGKVNVSSDLLYKAVMNWVKLDLASNENYLSEIIKFVDFYQMSPKMLQNEVSVEPLIRKLGDLSYPLFDAVLQQSKNTETRFYYLEKSLISLSGTNILTKVTKFDLRTKQWSQLPDLPVGQDKAAAVVIDDVLYYLGGDAMRNGRCTTNIVHRLKLKGKILKWEKVAPMNVKRWGFGAAVLNGTIFVFGGADDRLAKVLSGEYYVVSLNKWIKLKPMKIARHGHSIVAHNGHLYSLGGHSGKQITSSVERYDPLLDEWKDVAPMQTRRGWFAAVVLNNAIYAIGGYDGNESLSSVEKYNLNNDTWVYAKDMKIEKNRHSACVAQNKIYVVGGVNSNGKVVKSIEYYDDQTDKWSVVGETEVELYNHSLVAV</sequence>
<reference evidence="5" key="1">
    <citation type="journal article" date="2002" name="Science">
        <title>The draft genome of Ciona intestinalis: insights into chordate and vertebrate origins.</title>
        <authorList>
            <person name="Dehal P."/>
            <person name="Satou Y."/>
            <person name="Campbell R.K."/>
            <person name="Chapman J."/>
            <person name="Degnan B."/>
            <person name="De Tomaso A."/>
            <person name="Davidson B."/>
            <person name="Di Gregorio A."/>
            <person name="Gelpke M."/>
            <person name="Goodstein D.M."/>
            <person name="Harafuji N."/>
            <person name="Hastings K.E."/>
            <person name="Ho I."/>
            <person name="Hotta K."/>
            <person name="Huang W."/>
            <person name="Kawashima T."/>
            <person name="Lemaire P."/>
            <person name="Martinez D."/>
            <person name="Meinertzhagen I.A."/>
            <person name="Necula S."/>
            <person name="Nonaka M."/>
            <person name="Putnam N."/>
            <person name="Rash S."/>
            <person name="Saiga H."/>
            <person name="Satake M."/>
            <person name="Terry A."/>
            <person name="Yamada L."/>
            <person name="Wang H.G."/>
            <person name="Awazu S."/>
            <person name="Azumi K."/>
            <person name="Boore J."/>
            <person name="Branno M."/>
            <person name="Chin-Bow S."/>
            <person name="DeSantis R."/>
            <person name="Doyle S."/>
            <person name="Francino P."/>
            <person name="Keys D.N."/>
            <person name="Haga S."/>
            <person name="Hayashi H."/>
            <person name="Hino K."/>
            <person name="Imai K.S."/>
            <person name="Inaba K."/>
            <person name="Kano S."/>
            <person name="Kobayashi K."/>
            <person name="Kobayashi M."/>
            <person name="Lee B.I."/>
            <person name="Makabe K.W."/>
            <person name="Manohar C."/>
            <person name="Matassi G."/>
            <person name="Medina M."/>
            <person name="Mochizuki Y."/>
            <person name="Mount S."/>
            <person name="Morishita T."/>
            <person name="Miura S."/>
            <person name="Nakayama A."/>
            <person name="Nishizaka S."/>
            <person name="Nomoto H."/>
            <person name="Ohta F."/>
            <person name="Oishi K."/>
            <person name="Rigoutsos I."/>
            <person name="Sano M."/>
            <person name="Sasaki A."/>
            <person name="Sasakura Y."/>
            <person name="Shoguchi E."/>
            <person name="Shin-i T."/>
            <person name="Spagnuolo A."/>
            <person name="Stainier D."/>
            <person name="Suzuki M.M."/>
            <person name="Tassy O."/>
            <person name="Takatori N."/>
            <person name="Tokuoka M."/>
            <person name="Yagi K."/>
            <person name="Yoshizaki F."/>
            <person name="Wada S."/>
            <person name="Zhang C."/>
            <person name="Hyatt P.D."/>
            <person name="Larimer F."/>
            <person name="Detter C."/>
            <person name="Doggett N."/>
            <person name="Glavina T."/>
            <person name="Hawkins T."/>
            <person name="Richardson P."/>
            <person name="Lucas S."/>
            <person name="Kohara Y."/>
            <person name="Levine M."/>
            <person name="Satoh N."/>
            <person name="Rokhsar D.S."/>
        </authorList>
    </citation>
    <scope>NUCLEOTIDE SEQUENCE [LARGE SCALE GENOMIC DNA]</scope>
</reference>
<dbReference type="InterPro" id="IPR017096">
    <property type="entry name" value="BTB-kelch_protein"/>
</dbReference>
<dbReference type="PANTHER" id="PTHR45632:SF3">
    <property type="entry name" value="KELCH-LIKE PROTEIN 32"/>
    <property type="match status" value="1"/>
</dbReference>
<dbReference type="Gene3D" id="1.25.40.420">
    <property type="match status" value="1"/>
</dbReference>